<sequence>MKILYSTSEAVPFIKTGGLADVAGSLPIALKEKGNDVRVIMPLYSSISKEYKEKMKKICDFNVDLGWRRQYAGVFSYTYNDVIYYFIDNEYYFKRDKIYGEWDDGERFIFFSKVIALLPKILSFKPDIVHSNDWHTGLVPLYIKDFSKGDPFYKDIKTVFTIHNLKYQGVFPVGILEDVAGLPIEYYIDDGVKFYDNVNFMKAGIVYSDALTTVSNSYSEEIKYPYFGEQLDGIIRENEDKLVGIVNGIDCTKYDPATDKALSENYSIETLHKKKENKSALQKLFNLPQREDIPLIGMVSRLESMKGLDLVSHILDELLQEDIQFVLLGTGDKKYENMFNNFSEKYPDKLTSRIYFNEKEAHLIYAGSDIFLMPSMKEPCGISQLIALRYGSIPIVREVGGLKDTITHYSQYTGQGNGFNFKNFNAHDLLFTIKDALSLYTDREKWKRLMINAMNSKNDWEKSSIEYIELYNHTKDK</sequence>
<keyword evidence="4 7" id="KW-0328">Glycosyltransferase</keyword>
<dbReference type="GO" id="GO:0004373">
    <property type="term" value="F:alpha-1,4-glucan glucosyltransferase (UDP-glucose donor) activity"/>
    <property type="evidence" value="ECO:0007669"/>
    <property type="project" value="InterPro"/>
</dbReference>
<evidence type="ECO:0000256" key="7">
    <source>
        <dbReference type="HAMAP-Rule" id="MF_00484"/>
    </source>
</evidence>
<evidence type="ECO:0000256" key="2">
    <source>
        <dbReference type="ARBA" id="ARBA00002764"/>
    </source>
</evidence>
<comment type="catalytic activity">
    <reaction evidence="1 7">
        <text>[(1-&gt;4)-alpha-D-glucosyl](n) + ADP-alpha-D-glucose = [(1-&gt;4)-alpha-D-glucosyl](n+1) + ADP + H(+)</text>
        <dbReference type="Rhea" id="RHEA:18189"/>
        <dbReference type="Rhea" id="RHEA-COMP:9584"/>
        <dbReference type="Rhea" id="RHEA-COMP:9587"/>
        <dbReference type="ChEBI" id="CHEBI:15378"/>
        <dbReference type="ChEBI" id="CHEBI:15444"/>
        <dbReference type="ChEBI" id="CHEBI:57498"/>
        <dbReference type="ChEBI" id="CHEBI:456216"/>
        <dbReference type="EC" id="2.4.1.21"/>
    </reaction>
</comment>
<gene>
    <name evidence="7 10" type="primary">glgA</name>
    <name evidence="10" type="ORF">GOQ27_07815</name>
</gene>
<feature type="binding site" evidence="7">
    <location>
        <position position="15"/>
    </location>
    <ligand>
        <name>ADP-alpha-D-glucose</name>
        <dbReference type="ChEBI" id="CHEBI:57498"/>
    </ligand>
</feature>
<dbReference type="Pfam" id="PF08323">
    <property type="entry name" value="Glyco_transf_5"/>
    <property type="match status" value="1"/>
</dbReference>
<evidence type="ECO:0000313" key="10">
    <source>
        <dbReference type="EMBL" id="MBS4538367.1"/>
    </source>
</evidence>
<dbReference type="EC" id="2.4.1.21" evidence="7"/>
<dbReference type="InterPro" id="IPR013534">
    <property type="entry name" value="Starch_synth_cat_dom"/>
</dbReference>
<dbReference type="PANTHER" id="PTHR45825">
    <property type="entry name" value="GRANULE-BOUND STARCH SYNTHASE 1, CHLOROPLASTIC/AMYLOPLASTIC"/>
    <property type="match status" value="1"/>
</dbReference>
<evidence type="ECO:0000256" key="6">
    <source>
        <dbReference type="ARBA" id="ARBA00023056"/>
    </source>
</evidence>
<dbReference type="EMBL" id="WSFT01000031">
    <property type="protein sequence ID" value="MBS4538367.1"/>
    <property type="molecule type" value="Genomic_DNA"/>
</dbReference>
<evidence type="ECO:0000313" key="11">
    <source>
        <dbReference type="Proteomes" id="UP000724672"/>
    </source>
</evidence>
<dbReference type="Gene3D" id="3.40.50.2000">
    <property type="entry name" value="Glycogen Phosphorylase B"/>
    <property type="match status" value="2"/>
</dbReference>
<keyword evidence="6 7" id="KW-0320">Glycogen biosynthesis</keyword>
<dbReference type="GO" id="GO:0005978">
    <property type="term" value="P:glycogen biosynthetic process"/>
    <property type="evidence" value="ECO:0007669"/>
    <property type="project" value="UniProtKB-UniRule"/>
</dbReference>
<comment type="pathway">
    <text evidence="7">Glycan biosynthesis; glycogen biosynthesis.</text>
</comment>
<comment type="function">
    <text evidence="2 7">Synthesizes alpha-1,4-glucan chains using ADP-glucose.</text>
</comment>
<dbReference type="SUPFAM" id="SSF53756">
    <property type="entry name" value="UDP-Glycosyltransferase/glycogen phosphorylase"/>
    <property type="match status" value="1"/>
</dbReference>
<evidence type="ECO:0000259" key="8">
    <source>
        <dbReference type="Pfam" id="PF00534"/>
    </source>
</evidence>
<comment type="similarity">
    <text evidence="3 7">Belongs to the glycosyltransferase 1 family. Bacterial/plant glycogen synthase subfamily.</text>
</comment>
<dbReference type="HAMAP" id="MF_00484">
    <property type="entry name" value="Glycogen_synth"/>
    <property type="match status" value="1"/>
</dbReference>
<dbReference type="GO" id="GO:0009011">
    <property type="term" value="F:alpha-1,4-glucan glucosyltransferase (ADP-glucose donor) activity"/>
    <property type="evidence" value="ECO:0007669"/>
    <property type="project" value="UniProtKB-UniRule"/>
</dbReference>
<dbReference type="InterPro" id="IPR011835">
    <property type="entry name" value="GS/SS"/>
</dbReference>
<organism evidence="10 11">
    <name type="scientific">Anaeromonas frigoriresistens</name>
    <dbReference type="NCBI Taxonomy" id="2683708"/>
    <lineage>
        <taxon>Bacteria</taxon>
        <taxon>Bacillati</taxon>
        <taxon>Bacillota</taxon>
        <taxon>Tissierellia</taxon>
        <taxon>Tissierellales</taxon>
        <taxon>Thermohalobacteraceae</taxon>
        <taxon>Anaeromonas</taxon>
    </lineage>
</organism>
<protein>
    <recommendedName>
        <fullName evidence="7">Glycogen synthase</fullName>
        <ecNumber evidence="7">2.4.1.21</ecNumber>
    </recommendedName>
    <alternativeName>
        <fullName evidence="7">Starch [bacterial glycogen] synthase</fullName>
    </alternativeName>
</protein>
<dbReference type="NCBIfam" id="NF001898">
    <property type="entry name" value="PRK00654.1-1"/>
    <property type="match status" value="1"/>
</dbReference>
<keyword evidence="11" id="KW-1185">Reference proteome</keyword>
<reference evidence="10" key="1">
    <citation type="submission" date="2019-12" db="EMBL/GenBank/DDBJ databases">
        <title>Clostridiaceae gen. nov. sp. nov., isolated from sediment in Xinjiang, China.</title>
        <authorList>
            <person name="Zhang R."/>
        </authorList>
    </citation>
    <scope>NUCLEOTIDE SEQUENCE</scope>
    <source>
        <strain evidence="10">D2Q-11</strain>
    </source>
</reference>
<dbReference type="Proteomes" id="UP000724672">
    <property type="component" value="Unassembled WGS sequence"/>
</dbReference>
<feature type="domain" description="Starch synthase catalytic" evidence="9">
    <location>
        <begin position="2"/>
        <end position="237"/>
    </location>
</feature>
<name>A0A942V1P0_9FIRM</name>
<keyword evidence="5 7" id="KW-0808">Transferase</keyword>
<evidence type="ECO:0000256" key="3">
    <source>
        <dbReference type="ARBA" id="ARBA00010281"/>
    </source>
</evidence>
<dbReference type="CDD" id="cd03791">
    <property type="entry name" value="GT5_Glycogen_synthase_DULL1-like"/>
    <property type="match status" value="1"/>
</dbReference>
<evidence type="ECO:0000256" key="1">
    <source>
        <dbReference type="ARBA" id="ARBA00001478"/>
    </source>
</evidence>
<proteinExistence type="inferred from homology"/>
<dbReference type="NCBIfam" id="TIGR02095">
    <property type="entry name" value="glgA"/>
    <property type="match status" value="1"/>
</dbReference>
<feature type="domain" description="Glycosyl transferase family 1" evidence="8">
    <location>
        <begin position="287"/>
        <end position="447"/>
    </location>
</feature>
<evidence type="ECO:0000256" key="4">
    <source>
        <dbReference type="ARBA" id="ARBA00022676"/>
    </source>
</evidence>
<evidence type="ECO:0000256" key="5">
    <source>
        <dbReference type="ARBA" id="ARBA00022679"/>
    </source>
</evidence>
<dbReference type="RefSeq" id="WP_203366290.1">
    <property type="nucleotide sequence ID" value="NZ_WSFT01000031.1"/>
</dbReference>
<accession>A0A942V1P0</accession>
<dbReference type="Pfam" id="PF00534">
    <property type="entry name" value="Glycos_transf_1"/>
    <property type="match status" value="1"/>
</dbReference>
<comment type="caution">
    <text evidence="10">The sequence shown here is derived from an EMBL/GenBank/DDBJ whole genome shotgun (WGS) entry which is preliminary data.</text>
</comment>
<dbReference type="PANTHER" id="PTHR45825:SF11">
    <property type="entry name" value="ALPHA AMYLASE DOMAIN-CONTAINING PROTEIN"/>
    <property type="match status" value="1"/>
</dbReference>
<dbReference type="AlphaFoldDB" id="A0A942V1P0"/>
<evidence type="ECO:0000259" key="9">
    <source>
        <dbReference type="Pfam" id="PF08323"/>
    </source>
</evidence>
<dbReference type="InterPro" id="IPR001296">
    <property type="entry name" value="Glyco_trans_1"/>
</dbReference>